<evidence type="ECO:0000256" key="1">
    <source>
        <dbReference type="SAM" id="Phobius"/>
    </source>
</evidence>
<name>A0A1F6M515_9BACT</name>
<proteinExistence type="predicted"/>
<dbReference type="EMBL" id="MFPX01000011">
    <property type="protein sequence ID" value="OGH66706.1"/>
    <property type="molecule type" value="Genomic_DNA"/>
</dbReference>
<evidence type="ECO:0000313" key="3">
    <source>
        <dbReference type="Proteomes" id="UP000178742"/>
    </source>
</evidence>
<keyword evidence="1" id="KW-1133">Transmembrane helix</keyword>
<dbReference type="STRING" id="1798676.A3B90_02725"/>
<evidence type="ECO:0000313" key="2">
    <source>
        <dbReference type="EMBL" id="OGH66706.1"/>
    </source>
</evidence>
<evidence type="ECO:0008006" key="4">
    <source>
        <dbReference type="Google" id="ProtNLM"/>
    </source>
</evidence>
<keyword evidence="1" id="KW-0472">Membrane</keyword>
<feature type="transmembrane region" description="Helical" evidence="1">
    <location>
        <begin position="65"/>
        <end position="86"/>
    </location>
</feature>
<dbReference type="Proteomes" id="UP000178742">
    <property type="component" value="Unassembled WGS sequence"/>
</dbReference>
<feature type="transmembrane region" description="Helical" evidence="1">
    <location>
        <begin position="98"/>
        <end position="117"/>
    </location>
</feature>
<reference evidence="2 3" key="1">
    <citation type="journal article" date="2016" name="Nat. Commun.">
        <title>Thousands of microbial genomes shed light on interconnected biogeochemical processes in an aquifer system.</title>
        <authorList>
            <person name="Anantharaman K."/>
            <person name="Brown C.T."/>
            <person name="Hug L.A."/>
            <person name="Sharon I."/>
            <person name="Castelle C.J."/>
            <person name="Probst A.J."/>
            <person name="Thomas B.C."/>
            <person name="Singh A."/>
            <person name="Wilkins M.J."/>
            <person name="Karaoz U."/>
            <person name="Brodie E.L."/>
            <person name="Williams K.H."/>
            <person name="Hubbard S.S."/>
            <person name="Banfield J.F."/>
        </authorList>
    </citation>
    <scope>NUCLEOTIDE SEQUENCE [LARGE SCALE GENOMIC DNA]</scope>
</reference>
<dbReference type="AlphaFoldDB" id="A0A1F6M515"/>
<protein>
    <recommendedName>
        <fullName evidence="4">DUF5658 domain-containing protein</fullName>
    </recommendedName>
</protein>
<sequence length="119" mass="13541">MFKLYPLKLYFKHKSTYIPLSVALFLNLCIWAWLIFNIGFSTESVFLHYNILFGVDLTGSAYKVYALPGLGLFLILFNAAIGWVMYEKDEFVAQAGNVLSCIVHIFLFVATSILVFLNV</sequence>
<keyword evidence="1" id="KW-0812">Transmembrane</keyword>
<comment type="caution">
    <text evidence="2">The sequence shown here is derived from an EMBL/GenBank/DDBJ whole genome shotgun (WGS) entry which is preliminary data.</text>
</comment>
<feature type="transmembrane region" description="Helical" evidence="1">
    <location>
        <begin position="20"/>
        <end position="40"/>
    </location>
</feature>
<accession>A0A1F6M515</accession>
<organism evidence="2 3">
    <name type="scientific">Candidatus Magasanikbacteria bacterium RIFCSPHIGHO2_02_FULL_41_13</name>
    <dbReference type="NCBI Taxonomy" id="1798676"/>
    <lineage>
        <taxon>Bacteria</taxon>
        <taxon>Candidatus Magasanikiibacteriota</taxon>
    </lineage>
</organism>
<gene>
    <name evidence="2" type="ORF">A3B90_02725</name>
</gene>